<evidence type="ECO:0000256" key="3">
    <source>
        <dbReference type="ARBA" id="ARBA00022692"/>
    </source>
</evidence>
<keyword evidence="2" id="KW-1003">Cell membrane</keyword>
<dbReference type="PIRSF" id="PIRSF006324">
    <property type="entry name" value="LeuE"/>
    <property type="match status" value="1"/>
</dbReference>
<protein>
    <submittedName>
        <fullName evidence="7">Lysine transporter LysE</fullName>
    </submittedName>
</protein>
<dbReference type="PANTHER" id="PTHR30086:SF20">
    <property type="entry name" value="ARGININE EXPORTER PROTEIN ARGO-RELATED"/>
    <property type="match status" value="1"/>
</dbReference>
<feature type="transmembrane region" description="Helical" evidence="6">
    <location>
        <begin position="70"/>
        <end position="88"/>
    </location>
</feature>
<name>A0A1S1MU42_9GAMM</name>
<comment type="caution">
    <text evidence="7">The sequence shown here is derived from an EMBL/GenBank/DDBJ whole genome shotgun (WGS) entry which is preliminary data.</text>
</comment>
<comment type="subcellular location">
    <subcellularLocation>
        <location evidence="1">Cell membrane</location>
        <topology evidence="1">Multi-pass membrane protein</topology>
    </subcellularLocation>
</comment>
<dbReference type="RefSeq" id="WP_070985969.1">
    <property type="nucleotide sequence ID" value="NZ_MKJU01000027.1"/>
</dbReference>
<accession>A0A1S1MU42</accession>
<dbReference type="GO" id="GO:0005886">
    <property type="term" value="C:plasma membrane"/>
    <property type="evidence" value="ECO:0007669"/>
    <property type="project" value="UniProtKB-SubCell"/>
</dbReference>
<keyword evidence="8" id="KW-1185">Reference proteome</keyword>
<reference evidence="7 8" key="1">
    <citation type="submission" date="2016-09" db="EMBL/GenBank/DDBJ databases">
        <title>Pseudoalteromonas amylolytica sp. nov., isolated from the surface seawater.</title>
        <authorList>
            <person name="Wu Y.-H."/>
            <person name="Cheng H."/>
            <person name="Jin X.-B."/>
            <person name="Wang C.-S."/>
            <person name="Xu X.-W."/>
        </authorList>
    </citation>
    <scope>NUCLEOTIDE SEQUENCE [LARGE SCALE GENOMIC DNA]</scope>
    <source>
        <strain evidence="7 8">JW1</strain>
    </source>
</reference>
<gene>
    <name evidence="7" type="ORF">BET10_14560</name>
</gene>
<organism evidence="7 8">
    <name type="scientific">Pseudoalteromonas amylolytica</name>
    <dbReference type="NCBI Taxonomy" id="1859457"/>
    <lineage>
        <taxon>Bacteria</taxon>
        <taxon>Pseudomonadati</taxon>
        <taxon>Pseudomonadota</taxon>
        <taxon>Gammaproteobacteria</taxon>
        <taxon>Alteromonadales</taxon>
        <taxon>Pseudoalteromonadaceae</taxon>
        <taxon>Pseudoalteromonas</taxon>
    </lineage>
</organism>
<dbReference type="Proteomes" id="UP000179786">
    <property type="component" value="Unassembled WGS sequence"/>
</dbReference>
<feature type="transmembrane region" description="Helical" evidence="6">
    <location>
        <begin position="39"/>
        <end position="63"/>
    </location>
</feature>
<evidence type="ECO:0000313" key="8">
    <source>
        <dbReference type="Proteomes" id="UP000179786"/>
    </source>
</evidence>
<proteinExistence type="predicted"/>
<evidence type="ECO:0000256" key="5">
    <source>
        <dbReference type="ARBA" id="ARBA00023136"/>
    </source>
</evidence>
<keyword evidence="5 6" id="KW-0472">Membrane</keyword>
<dbReference type="STRING" id="1859457.BET10_14560"/>
<dbReference type="AlphaFoldDB" id="A0A1S1MU42"/>
<dbReference type="PANTHER" id="PTHR30086">
    <property type="entry name" value="ARGININE EXPORTER PROTEIN ARGO"/>
    <property type="match status" value="1"/>
</dbReference>
<keyword evidence="4 6" id="KW-1133">Transmembrane helix</keyword>
<evidence type="ECO:0000256" key="2">
    <source>
        <dbReference type="ARBA" id="ARBA00022475"/>
    </source>
</evidence>
<evidence type="ECO:0000313" key="7">
    <source>
        <dbReference type="EMBL" id="OHU90000.1"/>
    </source>
</evidence>
<feature type="transmembrane region" description="Helical" evidence="6">
    <location>
        <begin position="185"/>
        <end position="203"/>
    </location>
</feature>
<feature type="transmembrane region" description="Helical" evidence="6">
    <location>
        <begin position="149"/>
        <end position="173"/>
    </location>
</feature>
<evidence type="ECO:0000256" key="4">
    <source>
        <dbReference type="ARBA" id="ARBA00022989"/>
    </source>
</evidence>
<keyword evidence="3 6" id="KW-0812">Transmembrane</keyword>
<dbReference type="EMBL" id="MKJU01000027">
    <property type="protein sequence ID" value="OHU90000.1"/>
    <property type="molecule type" value="Genomic_DNA"/>
</dbReference>
<dbReference type="OrthoDB" id="9804822at2"/>
<dbReference type="InterPro" id="IPR001123">
    <property type="entry name" value="LeuE-type"/>
</dbReference>
<dbReference type="Pfam" id="PF01810">
    <property type="entry name" value="LysE"/>
    <property type="match status" value="1"/>
</dbReference>
<dbReference type="GO" id="GO:0015171">
    <property type="term" value="F:amino acid transmembrane transporter activity"/>
    <property type="evidence" value="ECO:0007669"/>
    <property type="project" value="TreeGrafter"/>
</dbReference>
<evidence type="ECO:0000256" key="6">
    <source>
        <dbReference type="SAM" id="Phobius"/>
    </source>
</evidence>
<evidence type="ECO:0000256" key="1">
    <source>
        <dbReference type="ARBA" id="ARBA00004651"/>
    </source>
</evidence>
<sequence>MDFTTLLLFVPACFALNMAPGPNNLLALNNAQRYGLAAAIMGGLGRLVAFMIMIALVTSGLAVVLLTSQWLFFTVKIMGAGYLFWLAVKLWRAPSIQDEPLIHQAARSSLQLSKQECLLALGNPKAILIFTAFLPQFIDPTAAVMAQSIALGALFLLLELTVICLYAALGAFSKNWLKQRHIQQYFNRLCATFIASLGIAMLMEEKAR</sequence>